<dbReference type="EMBL" id="AFYH01118704">
    <property type="status" value="NOT_ANNOTATED_CDS"/>
    <property type="molecule type" value="Genomic_DNA"/>
</dbReference>
<dbReference type="eggNOG" id="KOG1844">
    <property type="taxonomic scope" value="Eukaryota"/>
</dbReference>
<dbReference type="EMBL" id="AFYH01118697">
    <property type="status" value="NOT_ANNOTATED_CDS"/>
    <property type="molecule type" value="Genomic_DNA"/>
</dbReference>
<dbReference type="AlphaFoldDB" id="H3B2Z6"/>
<dbReference type="FunCoup" id="H3B2Z6">
    <property type="interactions" value="3080"/>
</dbReference>
<proteinExistence type="predicted"/>
<dbReference type="EMBL" id="AFYH01118700">
    <property type="status" value="NOT_ANNOTATED_CDS"/>
    <property type="molecule type" value="Genomic_DNA"/>
</dbReference>
<feature type="compositionally biased region" description="Polar residues" evidence="2">
    <location>
        <begin position="568"/>
        <end position="578"/>
    </location>
</feature>
<feature type="region of interest" description="Disordered" evidence="2">
    <location>
        <begin position="922"/>
        <end position="966"/>
    </location>
</feature>
<feature type="region of interest" description="Disordered" evidence="2">
    <location>
        <begin position="1091"/>
        <end position="1122"/>
    </location>
</feature>
<dbReference type="EMBL" id="AFYH01118702">
    <property type="status" value="NOT_ANNOTATED_CDS"/>
    <property type="molecule type" value="Genomic_DNA"/>
</dbReference>
<feature type="compositionally biased region" description="Basic residues" evidence="2">
    <location>
        <begin position="252"/>
        <end position="262"/>
    </location>
</feature>
<dbReference type="EMBL" id="AFYH01118698">
    <property type="status" value="NOT_ANNOTATED_CDS"/>
    <property type="molecule type" value="Genomic_DNA"/>
</dbReference>
<feature type="region of interest" description="Disordered" evidence="2">
    <location>
        <begin position="53"/>
        <end position="336"/>
    </location>
</feature>
<dbReference type="GO" id="GO:0006325">
    <property type="term" value="P:chromatin organization"/>
    <property type="evidence" value="ECO:0007669"/>
    <property type="project" value="UniProtKB-KW"/>
</dbReference>
<feature type="compositionally biased region" description="Basic and acidic residues" evidence="2">
    <location>
        <begin position="105"/>
        <end position="122"/>
    </location>
</feature>
<feature type="compositionally biased region" description="Polar residues" evidence="2">
    <location>
        <begin position="878"/>
        <end position="887"/>
    </location>
</feature>
<feature type="compositionally biased region" description="Low complexity" evidence="2">
    <location>
        <begin position="736"/>
        <end position="749"/>
    </location>
</feature>
<dbReference type="GeneTree" id="ENSGT00940000157446"/>
<dbReference type="Bgee" id="ENSLACG00000014333">
    <property type="expression patterns" value="Expressed in post-anal tail muscle and 1 other cell type or tissue"/>
</dbReference>
<evidence type="ECO:0000313" key="3">
    <source>
        <dbReference type="Ensembl" id="ENSLACP00000016267.1"/>
    </source>
</evidence>
<feature type="compositionally biased region" description="Polar residues" evidence="2">
    <location>
        <begin position="750"/>
        <end position="761"/>
    </location>
</feature>
<feature type="region of interest" description="Disordered" evidence="2">
    <location>
        <begin position="853"/>
        <end position="895"/>
    </location>
</feature>
<dbReference type="EMBL" id="AFYH01118699">
    <property type="status" value="NOT_ANNOTATED_CDS"/>
    <property type="molecule type" value="Genomic_DNA"/>
</dbReference>
<dbReference type="GO" id="GO:0070210">
    <property type="term" value="C:Rpd3L-Expanded complex"/>
    <property type="evidence" value="ECO:0007669"/>
    <property type="project" value="TreeGrafter"/>
</dbReference>
<feature type="region of interest" description="Disordered" evidence="2">
    <location>
        <begin position="728"/>
        <end position="825"/>
    </location>
</feature>
<accession>H3B2Z6</accession>
<dbReference type="GO" id="GO:0034967">
    <property type="term" value="C:Set3 complex"/>
    <property type="evidence" value="ECO:0007669"/>
    <property type="project" value="TreeGrafter"/>
</dbReference>
<reference evidence="4" key="1">
    <citation type="submission" date="2011-08" db="EMBL/GenBank/DDBJ databases">
        <title>The draft genome of Latimeria chalumnae.</title>
        <authorList>
            <person name="Di Palma F."/>
            <person name="Alfoldi J."/>
            <person name="Johnson J."/>
            <person name="Berlin A."/>
            <person name="Gnerre S."/>
            <person name="Jaffe D."/>
            <person name="MacCallum I."/>
            <person name="Young S."/>
            <person name="Walker B.J."/>
            <person name="Lander E."/>
            <person name="Lindblad-Toh K."/>
        </authorList>
    </citation>
    <scope>NUCLEOTIDE SEQUENCE [LARGE SCALE GENOMIC DNA]</scope>
    <source>
        <strain evidence="4">Wild caught</strain>
    </source>
</reference>
<feature type="region of interest" description="Disordered" evidence="2">
    <location>
        <begin position="564"/>
        <end position="584"/>
    </location>
</feature>
<evidence type="ECO:0000256" key="2">
    <source>
        <dbReference type="SAM" id="MobiDB-lite"/>
    </source>
</evidence>
<feature type="region of interest" description="Disordered" evidence="2">
    <location>
        <begin position="1046"/>
        <end position="1079"/>
    </location>
</feature>
<feature type="compositionally biased region" description="Low complexity" evidence="2">
    <location>
        <begin position="815"/>
        <end position="825"/>
    </location>
</feature>
<dbReference type="GO" id="GO:0006355">
    <property type="term" value="P:regulation of DNA-templated transcription"/>
    <property type="evidence" value="ECO:0007669"/>
    <property type="project" value="TreeGrafter"/>
</dbReference>
<sequence>MIADGMIHLCIYAIASITKDTEITIAFDYDYSSCNYKVDCACHKGNQNCPVQKSNTSPVDLPSPNPAAPLQVGAETRRRKARRKELELENQGGMLDENSNQQEEPEGHKEPHESAAEDKGSDNEEGDSEGLKFEGSEENEVDEQGILAQNKRSREDRKVEAIMLVFEKLEKRKKKRDSSSNPGMTPNTEPLLEEEEEEVKPDTQETEEPSAALARSRIPQSTTAGVSTRRSAQAAEVAAEKPVAKATPAKPSRPRPKSRISRYRSGSSQRLRRQRQSGAQQTELVQAPTEEGNAGSAVVTVGEPSSVDGVAAGGPPQGLDGTAGPAPGAHANRVNPKYPKTKKYLVTEWLNDKVERPECPIESPLRITTDPTVLATTLNMLPGLSHSPLICTTPKHYIRFGSPFTPERRRRPLIIDGSYGSCKKRWLKQAMEEGMAQASHGGENRIQSLYQSNENSNSSMSSNSAELIAPLKKRKSWQLSESSVSELLRPLSPITPPPPTSSDHSTLSPHLTTLCSSILGEEEKRNGYSLMFSPLHSLAASRCNTPLQFEPCLRTDYDQPKVGYPEPSNHSSQECQGLSGTGTGEFAAQSSRTTLFYGAASDTGFSGKGVEGQPPLKTSEQAFRTEFNLIYACSPLNANLMTPAQRADGSLRGSPLTGDRKPSQSEGGYCSSPAEAYFSRHSQGLLTELVQGPMSPYGEKQCGYAEGIKASHQNPPQKKKVSLLEYRKRKQEAKEGSSSYSGDSVRSIGTPTRQGKNSTLAYSDVSGSPGSSLRLPSSPPSGFSSPVHQSIPQIEEVSPPDPTTSRSTGVSLAGSYSKSQDSISSKWMVPTSVERLREGRGVLERVLRSGMKMGHRADTSSGDVGRERDFDSTEGESSETFSLSRNRGSPVHSPHRYNHQFLQVQSECPPSECQTVVQQSVPPYRGHSTSTHAAQSPGYGYRPSAQGVGHSTPHTQSDPSLSSVLLQSNSYPSPAYLTSTDTLTQFAGNSGYCNSQQHSGSSIHQYSISVGQLKTNLIGCQPLLQGGNSSQSSSKTLAVDSLSQTSTTTLSSNTTVPHSSRLTQSGLRTLNPDSPGQPAFFSEARLTAMTSSQQYAQRGGGMDQHQHHHVHGPEGRMQSGTY</sequence>
<dbReference type="OMA" id="XVSLLEY"/>
<dbReference type="PANTHER" id="PTHR46462">
    <property type="entry name" value="UPSET, ISOFORM A"/>
    <property type="match status" value="1"/>
</dbReference>
<feature type="compositionally biased region" description="Polar residues" evidence="2">
    <location>
        <begin position="952"/>
        <end position="966"/>
    </location>
</feature>
<evidence type="ECO:0000313" key="4">
    <source>
        <dbReference type="Proteomes" id="UP000008672"/>
    </source>
</evidence>
<feature type="region of interest" description="Disordered" evidence="2">
    <location>
        <begin position="646"/>
        <end position="673"/>
    </location>
</feature>
<dbReference type="EMBL" id="AFYH01118701">
    <property type="status" value="NOT_ANNOTATED_CDS"/>
    <property type="molecule type" value="Genomic_DNA"/>
</dbReference>
<gene>
    <name evidence="3" type="primary">SETD5</name>
</gene>
<reference evidence="3" key="3">
    <citation type="submission" date="2025-09" db="UniProtKB">
        <authorList>
            <consortium name="Ensembl"/>
        </authorList>
    </citation>
    <scope>IDENTIFICATION</scope>
</reference>
<feature type="compositionally biased region" description="Polar residues" evidence="2">
    <location>
        <begin position="1056"/>
        <end position="1074"/>
    </location>
</feature>
<dbReference type="EMBL" id="AFYH01118696">
    <property type="status" value="NOT_ANNOTATED_CDS"/>
    <property type="molecule type" value="Genomic_DNA"/>
</dbReference>
<dbReference type="STRING" id="7897.ENSLACP00000016267"/>
<dbReference type="EMBL" id="AFYH01118703">
    <property type="status" value="NOT_ANNOTATED_CDS"/>
    <property type="molecule type" value="Genomic_DNA"/>
</dbReference>
<dbReference type="InParanoid" id="H3B2Z6"/>
<feature type="compositionally biased region" description="Polar residues" evidence="2">
    <location>
        <begin position="218"/>
        <end position="231"/>
    </location>
</feature>
<feature type="compositionally biased region" description="Low complexity" evidence="2">
    <location>
        <begin position="766"/>
        <end position="786"/>
    </location>
</feature>
<organism evidence="3 4">
    <name type="scientific">Latimeria chalumnae</name>
    <name type="common">Coelacanth</name>
    <dbReference type="NCBI Taxonomy" id="7897"/>
    <lineage>
        <taxon>Eukaryota</taxon>
        <taxon>Metazoa</taxon>
        <taxon>Chordata</taxon>
        <taxon>Craniata</taxon>
        <taxon>Vertebrata</taxon>
        <taxon>Euteleostomi</taxon>
        <taxon>Coelacanthiformes</taxon>
        <taxon>Coelacanthidae</taxon>
        <taxon>Latimeria</taxon>
    </lineage>
</organism>
<keyword evidence="4" id="KW-1185">Reference proteome</keyword>
<dbReference type="Proteomes" id="UP000008672">
    <property type="component" value="Unassembled WGS sequence"/>
</dbReference>
<keyword evidence="1" id="KW-0156">Chromatin regulator</keyword>
<feature type="region of interest" description="Disordered" evidence="2">
    <location>
        <begin position="489"/>
        <end position="508"/>
    </location>
</feature>
<evidence type="ECO:0000256" key="1">
    <source>
        <dbReference type="ARBA" id="ARBA00022853"/>
    </source>
</evidence>
<dbReference type="HOGENOM" id="CLU_002373_0_0_1"/>
<protein>
    <submittedName>
        <fullName evidence="3">SET domain containing 5</fullName>
    </submittedName>
</protein>
<name>H3B2Z6_LATCH</name>
<feature type="compositionally biased region" description="Acidic residues" evidence="2">
    <location>
        <begin position="191"/>
        <end position="208"/>
    </location>
</feature>
<feature type="compositionally biased region" description="Polar residues" evidence="2">
    <location>
        <begin position="922"/>
        <end position="934"/>
    </location>
</feature>
<dbReference type="PANTHER" id="PTHR46462:SF1">
    <property type="entry name" value="HISTONE-LYSINE N-METHYLTRANSFERASE SETD5"/>
    <property type="match status" value="1"/>
</dbReference>
<reference evidence="3" key="2">
    <citation type="submission" date="2025-08" db="UniProtKB">
        <authorList>
            <consortium name="Ensembl"/>
        </authorList>
    </citation>
    <scope>IDENTIFICATION</scope>
</reference>
<feature type="compositionally biased region" description="Low complexity" evidence="2">
    <location>
        <begin position="1046"/>
        <end position="1055"/>
    </location>
</feature>
<dbReference type="Ensembl" id="ENSLACT00000016381.1">
    <property type="protein sequence ID" value="ENSLACP00000016267.1"/>
    <property type="gene ID" value="ENSLACG00000014333.1"/>
</dbReference>